<organism evidence="5 6">
    <name type="scientific">Exiguobacterium indicum</name>
    <dbReference type="NCBI Taxonomy" id="296995"/>
    <lineage>
        <taxon>Bacteria</taxon>
        <taxon>Bacillati</taxon>
        <taxon>Bacillota</taxon>
        <taxon>Bacilli</taxon>
        <taxon>Bacillales</taxon>
        <taxon>Bacillales Family XII. Incertae Sedis</taxon>
        <taxon>Exiguobacterium</taxon>
    </lineage>
</organism>
<evidence type="ECO:0000256" key="3">
    <source>
        <dbReference type="ARBA" id="ARBA00022777"/>
    </source>
</evidence>
<dbReference type="GO" id="GO:0008887">
    <property type="term" value="F:glycerate kinase activity"/>
    <property type="evidence" value="ECO:0007669"/>
    <property type="project" value="UniProtKB-UniRule"/>
</dbReference>
<dbReference type="EMBL" id="LNQL01000001">
    <property type="protein sequence ID" value="KSU50006.1"/>
    <property type="molecule type" value="Genomic_DNA"/>
</dbReference>
<dbReference type="RefSeq" id="WP_058264613.1">
    <property type="nucleotide sequence ID" value="NZ_FMYN01000001.1"/>
</dbReference>
<evidence type="ECO:0000313" key="6">
    <source>
        <dbReference type="Proteomes" id="UP000053797"/>
    </source>
</evidence>
<evidence type="ECO:0000313" key="5">
    <source>
        <dbReference type="EMBL" id="KSU50006.1"/>
    </source>
</evidence>
<dbReference type="AlphaFoldDB" id="A0A0V8GIN6"/>
<evidence type="ECO:0008006" key="7">
    <source>
        <dbReference type="Google" id="ProtNLM"/>
    </source>
</evidence>
<dbReference type="PANTHER" id="PTHR21599">
    <property type="entry name" value="GLYCERATE KINASE"/>
    <property type="match status" value="1"/>
</dbReference>
<dbReference type="PANTHER" id="PTHR21599:SF0">
    <property type="entry name" value="GLYCERATE KINASE"/>
    <property type="match status" value="1"/>
</dbReference>
<dbReference type="GeneID" id="90837934"/>
<dbReference type="NCBIfam" id="TIGR00045">
    <property type="entry name" value="glycerate kinase"/>
    <property type="match status" value="1"/>
</dbReference>
<dbReference type="OrthoDB" id="9774290at2"/>
<evidence type="ECO:0000256" key="2">
    <source>
        <dbReference type="ARBA" id="ARBA00022679"/>
    </source>
</evidence>
<dbReference type="Pfam" id="PF02595">
    <property type="entry name" value="Gly_kinase"/>
    <property type="match status" value="1"/>
</dbReference>
<dbReference type="PIRSF" id="PIRSF006078">
    <property type="entry name" value="GlxK"/>
    <property type="match status" value="1"/>
</dbReference>
<dbReference type="Proteomes" id="UP000053797">
    <property type="component" value="Unassembled WGS sequence"/>
</dbReference>
<keyword evidence="2 4" id="KW-0808">Transferase</keyword>
<reference evidence="5 6" key="1">
    <citation type="journal article" date="2015" name="Int. J. Syst. Evol. Microbiol.">
        <title>Exiguobacterium enclense sp. nov., isolated from sediment.</title>
        <authorList>
            <person name="Dastager S.G."/>
            <person name="Mawlankar R."/>
            <person name="Sonalkar V.V."/>
            <person name="Thorat M.N."/>
            <person name="Mual P."/>
            <person name="Verma A."/>
            <person name="Krishnamurthi S."/>
            <person name="Tang S.K."/>
            <person name="Li W.J."/>
        </authorList>
    </citation>
    <scope>NUCLEOTIDE SEQUENCE [LARGE SCALE GENOMIC DNA]</scope>
    <source>
        <strain evidence="5 6">NIO-1109</strain>
    </source>
</reference>
<dbReference type="InterPro" id="IPR004381">
    <property type="entry name" value="Glycerate_kinase"/>
</dbReference>
<protein>
    <recommendedName>
        <fullName evidence="7">Glycerate kinase</fullName>
    </recommendedName>
</protein>
<evidence type="ECO:0000256" key="4">
    <source>
        <dbReference type="PIRNR" id="PIRNR006078"/>
    </source>
</evidence>
<dbReference type="InterPro" id="IPR036129">
    <property type="entry name" value="Glycerate_kinase_sf"/>
</dbReference>
<dbReference type="InterPro" id="IPR018193">
    <property type="entry name" value="Glyc_kinase_flavodox-like_fold"/>
</dbReference>
<dbReference type="Gene3D" id="3.90.1510.10">
    <property type="entry name" value="Glycerate kinase, domain 2"/>
    <property type="match status" value="1"/>
</dbReference>
<keyword evidence="3 4" id="KW-0418">Kinase</keyword>
<gene>
    <name evidence="5" type="ORF">AS033_01145</name>
</gene>
<accession>A0A0V8GIN6</accession>
<dbReference type="SUPFAM" id="SSF110738">
    <property type="entry name" value="Glycerate kinase I"/>
    <property type="match status" value="1"/>
</dbReference>
<dbReference type="InterPro" id="IPR018197">
    <property type="entry name" value="Glycerate_kinase_RE-like"/>
</dbReference>
<dbReference type="GO" id="GO:0031388">
    <property type="term" value="P:organic acid phosphorylation"/>
    <property type="evidence" value="ECO:0007669"/>
    <property type="project" value="UniProtKB-UniRule"/>
</dbReference>
<sequence length="356" mass="38492">MRHLILMDTFKGSLASKEAAEAVAAGILQQDPSAIIDQSPVADGGEGTLAVYAAGGYEIRTEWTVDLAGRPCEVMYAQHEQEAVIEVAQICGLSMRHETDDPFLLHTKGVGHLVQTLRRKGMTKIRVALGGTGTTDGGLGFLHEMGCSLRDAEDRPIRFHTNPLVETRRLACIDAPFSLEALVDVRSHYSGQDGPAYLFGPQKGLRRNEIECLDQRLKEMETILKLENIQGAGAAGGLGGAIHAVGGTIVSGAQSILAYLGCEERLRKADYVWTGEGKVDRQSQLGKITGEIVRSAGIAQVPCLILAGIVEEKIPGALDCRSIHIDRPVTLDKEQTFARLTEQASIWLKELSREQG</sequence>
<comment type="similarity">
    <text evidence="1 4">Belongs to the glycerate kinase type-1 family.</text>
</comment>
<proteinExistence type="inferred from homology"/>
<name>A0A0V8GIN6_9BACL</name>
<dbReference type="Gene3D" id="3.40.50.10350">
    <property type="entry name" value="Glycerate kinase, domain 1"/>
    <property type="match status" value="1"/>
</dbReference>
<comment type="caution">
    <text evidence="5">The sequence shown here is derived from an EMBL/GenBank/DDBJ whole genome shotgun (WGS) entry which is preliminary data.</text>
</comment>
<evidence type="ECO:0000256" key="1">
    <source>
        <dbReference type="ARBA" id="ARBA00006284"/>
    </source>
</evidence>